<keyword evidence="7 8" id="KW-0472">Membrane</keyword>
<dbReference type="PANTHER" id="PTHR33908">
    <property type="entry name" value="MANNOSYLTRANSFERASE YKCB-RELATED"/>
    <property type="match status" value="1"/>
</dbReference>
<dbReference type="EMBL" id="AP012029">
    <property type="protein sequence ID" value="BAJ63184.1"/>
    <property type="molecule type" value="Genomic_DNA"/>
</dbReference>
<dbReference type="GO" id="GO:0009103">
    <property type="term" value="P:lipopolysaccharide biosynthetic process"/>
    <property type="evidence" value="ECO:0007669"/>
    <property type="project" value="UniProtKB-ARBA"/>
</dbReference>
<dbReference type="InterPro" id="IPR050297">
    <property type="entry name" value="LipidA_mod_glycosyltrf_83"/>
</dbReference>
<evidence type="ECO:0000256" key="6">
    <source>
        <dbReference type="ARBA" id="ARBA00022989"/>
    </source>
</evidence>
<keyword evidence="5 8" id="KW-0812">Transmembrane</keyword>
<feature type="transmembrane region" description="Helical" evidence="8">
    <location>
        <begin position="342"/>
        <end position="361"/>
    </location>
</feature>
<dbReference type="GO" id="GO:0016763">
    <property type="term" value="F:pentosyltransferase activity"/>
    <property type="evidence" value="ECO:0007669"/>
    <property type="project" value="TreeGrafter"/>
</dbReference>
<keyword evidence="2" id="KW-1003">Cell membrane</keyword>
<feature type="transmembrane region" description="Helical" evidence="8">
    <location>
        <begin position="279"/>
        <end position="300"/>
    </location>
</feature>
<proteinExistence type="predicted"/>
<protein>
    <submittedName>
        <fullName evidence="10">Hypothetical membrane protein</fullName>
    </submittedName>
</protein>
<dbReference type="AlphaFoldDB" id="E8N420"/>
<evidence type="ECO:0000259" key="9">
    <source>
        <dbReference type="Pfam" id="PF13231"/>
    </source>
</evidence>
<dbReference type="STRING" id="926569.ANT_11500"/>
<evidence type="ECO:0000256" key="3">
    <source>
        <dbReference type="ARBA" id="ARBA00022676"/>
    </source>
</evidence>
<evidence type="ECO:0000256" key="1">
    <source>
        <dbReference type="ARBA" id="ARBA00004651"/>
    </source>
</evidence>
<name>E8N420_ANATU</name>
<evidence type="ECO:0000313" key="11">
    <source>
        <dbReference type="Proteomes" id="UP000008922"/>
    </source>
</evidence>
<evidence type="ECO:0000256" key="8">
    <source>
        <dbReference type="SAM" id="Phobius"/>
    </source>
</evidence>
<dbReference type="OrthoDB" id="155122at2"/>
<evidence type="ECO:0000313" key="10">
    <source>
        <dbReference type="EMBL" id="BAJ63184.1"/>
    </source>
</evidence>
<organism evidence="10 11">
    <name type="scientific">Anaerolinea thermophila (strain DSM 14523 / JCM 11388 / NBRC 100420 / UNI-1)</name>
    <dbReference type="NCBI Taxonomy" id="926569"/>
    <lineage>
        <taxon>Bacteria</taxon>
        <taxon>Bacillati</taxon>
        <taxon>Chloroflexota</taxon>
        <taxon>Anaerolineae</taxon>
        <taxon>Anaerolineales</taxon>
        <taxon>Anaerolineaceae</taxon>
        <taxon>Anaerolinea</taxon>
    </lineage>
</organism>
<keyword evidence="6 8" id="KW-1133">Transmembrane helix</keyword>
<dbReference type="RefSeq" id="WP_013559572.1">
    <property type="nucleotide sequence ID" value="NC_014960.1"/>
</dbReference>
<dbReference type="InterPro" id="IPR038731">
    <property type="entry name" value="RgtA/B/C-like"/>
</dbReference>
<dbReference type="HOGENOM" id="CLU_507895_0_0_0"/>
<evidence type="ECO:0000256" key="7">
    <source>
        <dbReference type="ARBA" id="ARBA00023136"/>
    </source>
</evidence>
<keyword evidence="3" id="KW-0328">Glycosyltransferase</keyword>
<feature type="transmembrane region" description="Helical" evidence="8">
    <location>
        <begin position="312"/>
        <end position="330"/>
    </location>
</feature>
<keyword evidence="4" id="KW-0808">Transferase</keyword>
<feature type="transmembrane region" description="Helical" evidence="8">
    <location>
        <begin position="247"/>
        <end position="267"/>
    </location>
</feature>
<dbReference type="InParanoid" id="E8N420"/>
<dbReference type="PANTHER" id="PTHR33908:SF11">
    <property type="entry name" value="MEMBRANE PROTEIN"/>
    <property type="match status" value="1"/>
</dbReference>
<evidence type="ECO:0000256" key="4">
    <source>
        <dbReference type="ARBA" id="ARBA00022679"/>
    </source>
</evidence>
<reference evidence="10 11" key="1">
    <citation type="submission" date="2010-12" db="EMBL/GenBank/DDBJ databases">
        <title>Whole genome sequence of Anaerolinea thermophila UNI-1.</title>
        <authorList>
            <person name="Narita-Yamada S."/>
            <person name="Kishi E."/>
            <person name="Watanabe Y."/>
            <person name="Takasaki K."/>
            <person name="Ankai A."/>
            <person name="Oguchi A."/>
            <person name="Fukui S."/>
            <person name="Takahashi M."/>
            <person name="Yashiro I."/>
            <person name="Hosoyama A."/>
            <person name="Sekiguchi Y."/>
            <person name="Hanada S."/>
            <person name="Fujita N."/>
        </authorList>
    </citation>
    <scope>NUCLEOTIDE SEQUENCE [LARGE SCALE GENOMIC DNA]</scope>
    <source>
        <strain evidence="11">DSM 14523 / JCM 11388 / NBRC 100420 / UNI-1</strain>
    </source>
</reference>
<dbReference type="KEGG" id="atm:ANT_11500"/>
<feature type="transmembrane region" description="Helical" evidence="8">
    <location>
        <begin position="110"/>
        <end position="128"/>
    </location>
</feature>
<accession>E8N420</accession>
<sequence length="531" mass="60387">MNRKSTFILFGSFLVSLLWKGFIVFSERVPFNADEAIVALMAKHILQGERPIFFYGQSYMGSLDAYLIAAGFALFGQHIWVIRLVQALLYLGFLYTLFLVGKEAFDNEKIGVWAVVLSAIPVVNVTLYTTITLGGYGEALLLGNLILLTALRLEKSSSGWLVLGLGFWIGLGVWCNAITLVYSLPAGIFVLVNWFKRRDALFFVEKSALALLGVLLGAFPLWIYAAQHGFFSLLADLLGSPTVSNPYPWIVKIGMYLTWFILFAIPVTWGFRPPWSVDWLVPPLIPFALVAWLAVLVWIYRCLSKPSLQRSHWWLVTGVGWSLMFAYVFTQFSKDPSGRYFLPLYIPLILGAAHFMVRSSVPRWARIVVFASLLTYFIAGNIASALATPPGFTSQLDASTRIERKYDGELIRFLQEQEETRGYTHYWVAYPLAFESNETLIFVPDLPYHLNLSYTPRDNRYEPYNCLVNESQRVAYITTQQTERLNALLRQQFAEKGITWQEKSIGDYLVFYNLSHKITPNELVIQEVAEP</sequence>
<feature type="transmembrane region" description="Helical" evidence="8">
    <location>
        <begin position="80"/>
        <end position="98"/>
    </location>
</feature>
<evidence type="ECO:0000256" key="2">
    <source>
        <dbReference type="ARBA" id="ARBA00022475"/>
    </source>
</evidence>
<feature type="transmembrane region" description="Helical" evidence="8">
    <location>
        <begin position="165"/>
        <end position="195"/>
    </location>
</feature>
<dbReference type="eggNOG" id="COG1807">
    <property type="taxonomic scope" value="Bacteria"/>
</dbReference>
<dbReference type="Pfam" id="PF13231">
    <property type="entry name" value="PMT_2"/>
    <property type="match status" value="1"/>
</dbReference>
<feature type="transmembrane region" description="Helical" evidence="8">
    <location>
        <begin position="367"/>
        <end position="387"/>
    </location>
</feature>
<feature type="domain" description="Glycosyltransferase RgtA/B/C/D-like" evidence="9">
    <location>
        <begin position="65"/>
        <end position="222"/>
    </location>
</feature>
<comment type="subcellular location">
    <subcellularLocation>
        <location evidence="1">Cell membrane</location>
        <topology evidence="1">Multi-pass membrane protein</topology>
    </subcellularLocation>
</comment>
<feature type="transmembrane region" description="Helical" evidence="8">
    <location>
        <begin position="207"/>
        <end position="227"/>
    </location>
</feature>
<dbReference type="GO" id="GO:0005886">
    <property type="term" value="C:plasma membrane"/>
    <property type="evidence" value="ECO:0007669"/>
    <property type="project" value="UniProtKB-SubCell"/>
</dbReference>
<feature type="transmembrane region" description="Helical" evidence="8">
    <location>
        <begin position="135"/>
        <end position="153"/>
    </location>
</feature>
<gene>
    <name evidence="10" type="ordered locus">ANT_11500</name>
</gene>
<dbReference type="Proteomes" id="UP000008922">
    <property type="component" value="Chromosome"/>
</dbReference>
<keyword evidence="11" id="KW-1185">Reference proteome</keyword>
<evidence type="ECO:0000256" key="5">
    <source>
        <dbReference type="ARBA" id="ARBA00022692"/>
    </source>
</evidence>